<protein>
    <submittedName>
        <fullName evidence="1">Uncharacterized protein</fullName>
    </submittedName>
</protein>
<name>A0A9Q3JLI9_9BASI</name>
<organism evidence="1 2">
    <name type="scientific">Austropuccinia psidii MF-1</name>
    <dbReference type="NCBI Taxonomy" id="1389203"/>
    <lineage>
        <taxon>Eukaryota</taxon>
        <taxon>Fungi</taxon>
        <taxon>Dikarya</taxon>
        <taxon>Basidiomycota</taxon>
        <taxon>Pucciniomycotina</taxon>
        <taxon>Pucciniomycetes</taxon>
        <taxon>Pucciniales</taxon>
        <taxon>Sphaerophragmiaceae</taxon>
        <taxon>Austropuccinia</taxon>
    </lineage>
</organism>
<evidence type="ECO:0000313" key="2">
    <source>
        <dbReference type="Proteomes" id="UP000765509"/>
    </source>
</evidence>
<comment type="caution">
    <text evidence="1">The sequence shown here is derived from an EMBL/GenBank/DDBJ whole genome shotgun (WGS) entry which is preliminary data.</text>
</comment>
<proteinExistence type="predicted"/>
<reference evidence="1" key="1">
    <citation type="submission" date="2021-03" db="EMBL/GenBank/DDBJ databases">
        <title>Draft genome sequence of rust myrtle Austropuccinia psidii MF-1, a brazilian biotype.</title>
        <authorList>
            <person name="Quecine M.C."/>
            <person name="Pachon D.M.R."/>
            <person name="Bonatelli M.L."/>
            <person name="Correr F.H."/>
            <person name="Franceschini L.M."/>
            <person name="Leite T.F."/>
            <person name="Margarido G.R.A."/>
            <person name="Almeida C.A."/>
            <person name="Ferrarezi J.A."/>
            <person name="Labate C.A."/>
        </authorList>
    </citation>
    <scope>NUCLEOTIDE SEQUENCE</scope>
    <source>
        <strain evidence="1">MF-1</strain>
    </source>
</reference>
<sequence length="290" mass="33210">MWLHLECGLSQQNSQKAHDRVIKILECIYQRHHIKSTLKESIPLDICTIVKNLQLNVSFEKYICCSKCYYLYDSELAPDECSYKSSPSSQPCATDLFHSGWALPGPQAKVFLKDFKAPSQKWSYGQILANNKPCPTIPKVKFVTQSFTEWIKWFLNIPVLEETIEKWKEQLETQPLEPIFNVVQGAMWKAIFPNEFNNNSLTLGFSLFVDWFNPIQNKLSGRQVSMGVIALNCLNLPPRLSHQPKYTFLAGIIPGPNQPNMLTINNVLVPLVKELIEFNNGLTIYTPKFP</sequence>
<evidence type="ECO:0000313" key="1">
    <source>
        <dbReference type="EMBL" id="MBW0564346.1"/>
    </source>
</evidence>
<keyword evidence="2" id="KW-1185">Reference proteome</keyword>
<dbReference type="EMBL" id="AVOT02075694">
    <property type="protein sequence ID" value="MBW0564346.1"/>
    <property type="molecule type" value="Genomic_DNA"/>
</dbReference>
<dbReference type="InterPro" id="IPR004242">
    <property type="entry name" value="Transposase_21"/>
</dbReference>
<dbReference type="AlphaFoldDB" id="A0A9Q3JLI9"/>
<dbReference type="OrthoDB" id="3253623at2759"/>
<dbReference type="Pfam" id="PF02992">
    <property type="entry name" value="Transposase_21"/>
    <property type="match status" value="1"/>
</dbReference>
<gene>
    <name evidence="1" type="ORF">O181_104061</name>
</gene>
<accession>A0A9Q3JLI9</accession>
<dbReference type="Proteomes" id="UP000765509">
    <property type="component" value="Unassembled WGS sequence"/>
</dbReference>